<dbReference type="InterPro" id="IPR012910">
    <property type="entry name" value="Plug_dom"/>
</dbReference>
<evidence type="ECO:0000256" key="3">
    <source>
        <dbReference type="ARBA" id="ARBA00022452"/>
    </source>
</evidence>
<dbReference type="InterPro" id="IPR037066">
    <property type="entry name" value="Plug_dom_sf"/>
</dbReference>
<evidence type="ECO:0000256" key="6">
    <source>
        <dbReference type="ARBA" id="ARBA00023136"/>
    </source>
</evidence>
<evidence type="ECO:0000256" key="5">
    <source>
        <dbReference type="ARBA" id="ARBA00022729"/>
    </source>
</evidence>
<evidence type="ECO:0000256" key="4">
    <source>
        <dbReference type="ARBA" id="ARBA00022692"/>
    </source>
</evidence>
<keyword evidence="7 8" id="KW-0998">Cell outer membrane</keyword>
<dbReference type="GO" id="GO:0044718">
    <property type="term" value="P:siderophore transmembrane transport"/>
    <property type="evidence" value="ECO:0007669"/>
    <property type="project" value="TreeGrafter"/>
</dbReference>
<keyword evidence="2 8" id="KW-0813">Transport</keyword>
<gene>
    <name evidence="10" type="ORF">SAMN05192529_10672</name>
</gene>
<dbReference type="PROSITE" id="PS52016">
    <property type="entry name" value="TONB_DEPENDENT_REC_3"/>
    <property type="match status" value="1"/>
</dbReference>
<feature type="domain" description="TonB-dependent receptor plug" evidence="9">
    <location>
        <begin position="155"/>
        <end position="256"/>
    </location>
</feature>
<dbReference type="Gene3D" id="2.40.170.20">
    <property type="entry name" value="TonB-dependent receptor, beta-barrel domain"/>
    <property type="match status" value="1"/>
</dbReference>
<evidence type="ECO:0000313" key="10">
    <source>
        <dbReference type="EMBL" id="SEA01982.1"/>
    </source>
</evidence>
<comment type="subcellular location">
    <subcellularLocation>
        <location evidence="1 8">Cell outer membrane</location>
        <topology evidence="1 8">Multi-pass membrane protein</topology>
    </subcellularLocation>
</comment>
<accession>A0A1H3XTV6</accession>
<sequence>MSITSIFRTKMRLRGAGLTALLKTGSLLVFLQLILATGTFGQSSNPAADQAVITGQVSGKEGEALAHVAIQLKGSNIGALTDKEGHYEIAVPMGKQRYTLTFTYVGYAGEQAEISAAELKNGPVYIHIKLNKLDQKDLQDVYVLGRSANDLANRQSYNVTAIDAEKLHNSTLDIAAALDRVSGVRVRESGGVGSDFNFSLNGFSGGRVKFFIDGIPMDDLGSSFQINNIPVNLAERVEVYKGVVPIWLGSDALGGAVNIITGNKKANYIDASYSYGSFNTHKTNLAAAATSKKGFTVQLNAYQNYSDNDYKVTLDVSDINTGAYSPNTTVRRFHDKYHNEMAIANIGFLDKKWADKFLVGISVGKSYKEIQTGARMVSVFGAYHTRGNILMPSFKYEKNDLIKGLDVKLNANYNFGKETSIDTANRRYDWYGNYKQYSGTGGERSRAYFEFGNNLGIATASLQYSLADNQQLALNDVFTHFNRKTTDLLLEGSSLYHQPQKTDKNVLGLSYKYDIGKSASFTFIGKHLHQHAYTRLSYNPTGNWGDVAYKDVSANTDKLGYALAMSYYLLPNLEAKLSYEKANRLPDNEELFGDMINQDSNFDLKPESSQNVNLGFMYNFKLNEVHRFLLNATGIYRKSTDYIYNIFNNNQTKLVAANLDGVRNLGVEAELRYSYQKRFSAGVSGTYQDLRNMQKYEPEYETVSVVYKDRLPNVPYLYGNADASVFFHDVFKKGDHLTVGYNLLYVHAFYLYWPSRGSSSDKYGIPMQLSHDASIVYSMKNGKYNIALEGHNLADRLLYDNFSLQKPGRSFSIKFRYFINKASK</sequence>
<evidence type="ECO:0000256" key="2">
    <source>
        <dbReference type="ARBA" id="ARBA00022448"/>
    </source>
</evidence>
<dbReference type="SUPFAM" id="SSF56935">
    <property type="entry name" value="Porins"/>
    <property type="match status" value="1"/>
</dbReference>
<dbReference type="InterPro" id="IPR008969">
    <property type="entry name" value="CarboxyPept-like_regulatory"/>
</dbReference>
<dbReference type="AlphaFoldDB" id="A0A1H3XTV6"/>
<dbReference type="RefSeq" id="WP_091395592.1">
    <property type="nucleotide sequence ID" value="NZ_FNQY01000006.1"/>
</dbReference>
<organism evidence="10 11">
    <name type="scientific">Arachidicoccus rhizosphaerae</name>
    <dbReference type="NCBI Taxonomy" id="551991"/>
    <lineage>
        <taxon>Bacteria</taxon>
        <taxon>Pseudomonadati</taxon>
        <taxon>Bacteroidota</taxon>
        <taxon>Chitinophagia</taxon>
        <taxon>Chitinophagales</taxon>
        <taxon>Chitinophagaceae</taxon>
        <taxon>Arachidicoccus</taxon>
    </lineage>
</organism>
<keyword evidence="4 8" id="KW-0812">Transmembrane</keyword>
<name>A0A1H3XTV6_9BACT</name>
<dbReference type="STRING" id="551991.SAMN05192529_10672"/>
<keyword evidence="3 8" id="KW-1134">Transmembrane beta strand</keyword>
<dbReference type="OrthoDB" id="9812892at2"/>
<evidence type="ECO:0000256" key="1">
    <source>
        <dbReference type="ARBA" id="ARBA00004571"/>
    </source>
</evidence>
<keyword evidence="10" id="KW-0675">Receptor</keyword>
<dbReference type="SUPFAM" id="SSF49464">
    <property type="entry name" value="Carboxypeptidase regulatory domain-like"/>
    <property type="match status" value="1"/>
</dbReference>
<dbReference type="GO" id="GO:0015344">
    <property type="term" value="F:siderophore uptake transmembrane transporter activity"/>
    <property type="evidence" value="ECO:0007669"/>
    <property type="project" value="TreeGrafter"/>
</dbReference>
<reference evidence="10 11" key="1">
    <citation type="submission" date="2016-10" db="EMBL/GenBank/DDBJ databases">
        <authorList>
            <person name="de Groot N.N."/>
        </authorList>
    </citation>
    <scope>NUCLEOTIDE SEQUENCE [LARGE SCALE GENOMIC DNA]</scope>
    <source>
        <strain evidence="10 11">Vu-144</strain>
    </source>
</reference>
<evidence type="ECO:0000256" key="7">
    <source>
        <dbReference type="ARBA" id="ARBA00023237"/>
    </source>
</evidence>
<dbReference type="PANTHER" id="PTHR30069:SF29">
    <property type="entry name" value="HEMOGLOBIN AND HEMOGLOBIN-HAPTOGLOBIN-BINDING PROTEIN 1-RELATED"/>
    <property type="match status" value="1"/>
</dbReference>
<dbReference type="GO" id="GO:0009279">
    <property type="term" value="C:cell outer membrane"/>
    <property type="evidence" value="ECO:0007669"/>
    <property type="project" value="UniProtKB-SubCell"/>
</dbReference>
<dbReference type="InterPro" id="IPR036942">
    <property type="entry name" value="Beta-barrel_TonB_sf"/>
</dbReference>
<dbReference type="Gene3D" id="2.170.130.10">
    <property type="entry name" value="TonB-dependent receptor, plug domain"/>
    <property type="match status" value="1"/>
</dbReference>
<proteinExistence type="inferred from homology"/>
<dbReference type="InterPro" id="IPR039426">
    <property type="entry name" value="TonB-dep_rcpt-like"/>
</dbReference>
<evidence type="ECO:0000259" key="9">
    <source>
        <dbReference type="Pfam" id="PF07715"/>
    </source>
</evidence>
<protein>
    <submittedName>
        <fullName evidence="10">Outer membrane receptor proteins, mostly Fe transport</fullName>
    </submittedName>
</protein>
<evidence type="ECO:0000256" key="8">
    <source>
        <dbReference type="PROSITE-ProRule" id="PRU01360"/>
    </source>
</evidence>
<dbReference type="Gene3D" id="2.60.40.1120">
    <property type="entry name" value="Carboxypeptidase-like, regulatory domain"/>
    <property type="match status" value="1"/>
</dbReference>
<dbReference type="Proteomes" id="UP000199041">
    <property type="component" value="Unassembled WGS sequence"/>
</dbReference>
<comment type="similarity">
    <text evidence="8">Belongs to the TonB-dependent receptor family.</text>
</comment>
<dbReference type="EMBL" id="FNQY01000006">
    <property type="protein sequence ID" value="SEA01982.1"/>
    <property type="molecule type" value="Genomic_DNA"/>
</dbReference>
<evidence type="ECO:0000313" key="11">
    <source>
        <dbReference type="Proteomes" id="UP000199041"/>
    </source>
</evidence>
<keyword evidence="11" id="KW-1185">Reference proteome</keyword>
<dbReference type="PANTHER" id="PTHR30069">
    <property type="entry name" value="TONB-DEPENDENT OUTER MEMBRANE RECEPTOR"/>
    <property type="match status" value="1"/>
</dbReference>
<dbReference type="Pfam" id="PF07715">
    <property type="entry name" value="Plug"/>
    <property type="match status" value="1"/>
</dbReference>
<keyword evidence="5" id="KW-0732">Signal</keyword>
<keyword evidence="6 8" id="KW-0472">Membrane</keyword>
<dbReference type="Pfam" id="PF13715">
    <property type="entry name" value="CarbopepD_reg_2"/>
    <property type="match status" value="1"/>
</dbReference>